<evidence type="ECO:0000259" key="3">
    <source>
        <dbReference type="Pfam" id="PF01855"/>
    </source>
</evidence>
<evidence type="ECO:0000256" key="2">
    <source>
        <dbReference type="ARBA" id="ARBA00023002"/>
    </source>
</evidence>
<comment type="similarity">
    <text evidence="1">Belongs to the pyruvate:ferredoxin/flavodoxin oxidoreductase family.</text>
</comment>
<keyword evidence="5" id="KW-0670">Pyruvate</keyword>
<keyword evidence="2" id="KW-0560">Oxidoreductase</keyword>
<dbReference type="Pfam" id="PF01855">
    <property type="entry name" value="POR_N"/>
    <property type="match status" value="1"/>
</dbReference>
<dbReference type="InterPro" id="IPR002880">
    <property type="entry name" value="Pyrv_Fd/Flavodoxin_OxRdtase_N"/>
</dbReference>
<dbReference type="Gene3D" id="3.40.50.970">
    <property type="match status" value="1"/>
</dbReference>
<dbReference type="InterPro" id="IPR050722">
    <property type="entry name" value="Pyruvate:ferred/Flavod_OxRd"/>
</dbReference>
<protein>
    <submittedName>
        <fullName evidence="5">Pyruvate ferredoxin oxidoreductase</fullName>
    </submittedName>
</protein>
<dbReference type="SUPFAM" id="SSF52922">
    <property type="entry name" value="TK C-terminal domain-like"/>
    <property type="match status" value="1"/>
</dbReference>
<name>A0A9D1WPP4_9FIRM</name>
<dbReference type="InterPro" id="IPR009014">
    <property type="entry name" value="Transketo_C/PFOR_II"/>
</dbReference>
<comment type="caution">
    <text evidence="5">The sequence shown here is derived from an EMBL/GenBank/DDBJ whole genome shotgun (WGS) entry which is preliminary data.</text>
</comment>
<dbReference type="SUPFAM" id="SSF52518">
    <property type="entry name" value="Thiamin diphosphate-binding fold (THDP-binding)"/>
    <property type="match status" value="1"/>
</dbReference>
<feature type="domain" description="Pyruvate flavodoxin/ferredoxin oxidoreductase pyrimidine binding" evidence="3">
    <location>
        <begin position="16"/>
        <end position="226"/>
    </location>
</feature>
<accession>A0A9D1WPP4</accession>
<dbReference type="InterPro" id="IPR033412">
    <property type="entry name" value="PFOR_II"/>
</dbReference>
<proteinExistence type="inferred from homology"/>
<dbReference type="Proteomes" id="UP000886800">
    <property type="component" value="Unassembled WGS sequence"/>
</dbReference>
<evidence type="ECO:0000256" key="1">
    <source>
        <dbReference type="ARBA" id="ARBA00009032"/>
    </source>
</evidence>
<reference evidence="5" key="2">
    <citation type="submission" date="2021-04" db="EMBL/GenBank/DDBJ databases">
        <authorList>
            <person name="Gilroy R."/>
        </authorList>
    </citation>
    <scope>NUCLEOTIDE SEQUENCE</scope>
    <source>
        <strain evidence="5">CHK188-5543</strain>
    </source>
</reference>
<dbReference type="AlphaFoldDB" id="A0A9D1WPP4"/>
<dbReference type="EMBL" id="DXES01000021">
    <property type="protein sequence ID" value="HIX64804.1"/>
    <property type="molecule type" value="Genomic_DNA"/>
</dbReference>
<dbReference type="CDD" id="cd07034">
    <property type="entry name" value="TPP_PYR_PFOR_IOR-alpha_like"/>
    <property type="match status" value="1"/>
</dbReference>
<evidence type="ECO:0000313" key="5">
    <source>
        <dbReference type="EMBL" id="HIX64804.1"/>
    </source>
</evidence>
<dbReference type="PANTHER" id="PTHR32154:SF0">
    <property type="entry name" value="PYRUVATE-FLAVODOXIN OXIDOREDUCTASE-RELATED"/>
    <property type="match status" value="1"/>
</dbReference>
<dbReference type="GO" id="GO:0016491">
    <property type="term" value="F:oxidoreductase activity"/>
    <property type="evidence" value="ECO:0007669"/>
    <property type="project" value="UniProtKB-KW"/>
</dbReference>
<dbReference type="FunFam" id="3.40.50.970:FF:000012">
    <property type="entry name" value="Pyruvate:ferredoxin (Flavodoxin) oxidoreductase"/>
    <property type="match status" value="1"/>
</dbReference>
<dbReference type="Gene3D" id="3.40.50.920">
    <property type="match status" value="1"/>
</dbReference>
<evidence type="ECO:0000259" key="4">
    <source>
        <dbReference type="Pfam" id="PF17147"/>
    </source>
</evidence>
<dbReference type="GO" id="GO:0006979">
    <property type="term" value="P:response to oxidative stress"/>
    <property type="evidence" value="ECO:0007669"/>
    <property type="project" value="TreeGrafter"/>
</dbReference>
<sequence>MGTRKALDGNAAIAYGVMRSQVQLVAAYPITPQTPIVETISSLIDTGQYDASYITVESEHSALSALIGAASAGVRTFTASASHGLALMHEVTGVASASRLPIVMAVVSRAIPGPMCLWCDHSDIMTQRDQGWIQLFAQSPQEALDFVMIAYRTGEDPRVLTPVMVDIDGFFCSHLTEPVEVPSPEEAGEFIGGFQPVNACLDPALPYAIDNLTSPEIFTELKRSQDLGMRAAAGVLDERFAQFGQLFGRRYGRILCEGMEDAQTAIVCMGSMAGTVRHVVRQLRQAGQRVGLVRVVAFRPFPTAEVAQALRGVRQVAVIDRVSAMGSFGPLYEEVLAAMKLDGNQNCAYSFVAGLGGRDIWEGTVEAVFRRAQALGEQNAPCREPIWIDLKEGGMGNG</sequence>
<gene>
    <name evidence="5" type="primary">porA</name>
    <name evidence="5" type="ORF">H9736_00995</name>
</gene>
<organism evidence="5 6">
    <name type="scientific">Candidatus Anaerotruncus excrementipullorum</name>
    <dbReference type="NCBI Taxonomy" id="2838465"/>
    <lineage>
        <taxon>Bacteria</taxon>
        <taxon>Bacillati</taxon>
        <taxon>Bacillota</taxon>
        <taxon>Clostridia</taxon>
        <taxon>Eubacteriales</taxon>
        <taxon>Oscillospiraceae</taxon>
        <taxon>Anaerotruncus</taxon>
    </lineage>
</organism>
<evidence type="ECO:0000313" key="6">
    <source>
        <dbReference type="Proteomes" id="UP000886800"/>
    </source>
</evidence>
<reference evidence="5" key="1">
    <citation type="journal article" date="2021" name="PeerJ">
        <title>Extensive microbial diversity within the chicken gut microbiome revealed by metagenomics and culture.</title>
        <authorList>
            <person name="Gilroy R."/>
            <person name="Ravi A."/>
            <person name="Getino M."/>
            <person name="Pursley I."/>
            <person name="Horton D.L."/>
            <person name="Alikhan N.F."/>
            <person name="Baker D."/>
            <person name="Gharbi K."/>
            <person name="Hall N."/>
            <person name="Watson M."/>
            <person name="Adriaenssens E.M."/>
            <person name="Foster-Nyarko E."/>
            <person name="Jarju S."/>
            <person name="Secka A."/>
            <person name="Antonio M."/>
            <person name="Oren A."/>
            <person name="Chaudhuri R.R."/>
            <person name="La Ragione R."/>
            <person name="Hildebrand F."/>
            <person name="Pallen M.J."/>
        </authorList>
    </citation>
    <scope>NUCLEOTIDE SEQUENCE</scope>
    <source>
        <strain evidence="5">CHK188-5543</strain>
    </source>
</reference>
<feature type="domain" description="Pyruvate:ferredoxin oxidoreductase core" evidence="4">
    <location>
        <begin position="262"/>
        <end position="360"/>
    </location>
</feature>
<dbReference type="PANTHER" id="PTHR32154">
    <property type="entry name" value="PYRUVATE-FLAVODOXIN OXIDOREDUCTASE-RELATED"/>
    <property type="match status" value="1"/>
</dbReference>
<dbReference type="Pfam" id="PF17147">
    <property type="entry name" value="PFOR_II"/>
    <property type="match status" value="1"/>
</dbReference>
<dbReference type="InterPro" id="IPR029061">
    <property type="entry name" value="THDP-binding"/>
</dbReference>